<evidence type="ECO:0000256" key="3">
    <source>
        <dbReference type="ARBA" id="ARBA00022679"/>
    </source>
</evidence>
<feature type="domain" description="Aminotransferase class V" evidence="9">
    <location>
        <begin position="4"/>
        <end position="365"/>
    </location>
</feature>
<dbReference type="InterPro" id="IPR016454">
    <property type="entry name" value="Cysteine_dSase"/>
</dbReference>
<dbReference type="InterPro" id="IPR000192">
    <property type="entry name" value="Aminotrans_V_dom"/>
</dbReference>
<dbReference type="Gene3D" id="3.90.1150.10">
    <property type="entry name" value="Aspartate Aminotransferase, domain 1"/>
    <property type="match status" value="1"/>
</dbReference>
<evidence type="ECO:0000256" key="5">
    <source>
        <dbReference type="ARBA" id="ARBA00022898"/>
    </source>
</evidence>
<dbReference type="FunFam" id="3.40.640.10:FF:000084">
    <property type="entry name" value="IscS-like cysteine desulfurase"/>
    <property type="match status" value="1"/>
</dbReference>
<evidence type="ECO:0000256" key="4">
    <source>
        <dbReference type="ARBA" id="ARBA00022723"/>
    </source>
</evidence>
<dbReference type="EMBL" id="JABFRW010000095">
    <property type="protein sequence ID" value="NOT34147.1"/>
    <property type="molecule type" value="Genomic_DNA"/>
</dbReference>
<dbReference type="AlphaFoldDB" id="A0A849SMW0"/>
<comment type="catalytic activity">
    <reaction evidence="8">
        <text>(sulfur carrier)-H + L-cysteine = (sulfur carrier)-SH + L-alanine</text>
        <dbReference type="Rhea" id="RHEA:43892"/>
        <dbReference type="Rhea" id="RHEA-COMP:14737"/>
        <dbReference type="Rhea" id="RHEA-COMP:14739"/>
        <dbReference type="ChEBI" id="CHEBI:29917"/>
        <dbReference type="ChEBI" id="CHEBI:35235"/>
        <dbReference type="ChEBI" id="CHEBI:57972"/>
        <dbReference type="ChEBI" id="CHEBI:64428"/>
        <dbReference type="EC" id="2.8.1.7"/>
    </reaction>
</comment>
<dbReference type="Pfam" id="PF00266">
    <property type="entry name" value="Aminotran_5"/>
    <property type="match status" value="1"/>
</dbReference>
<sequence>MREVYADHAATTRMAPEVLDAMLPYLGERFGNPSSVHARGDAAREALTAARERVAIATGANLEEVVFTAGGSEANNLALKGIVAMAAPERRRLVVSAVEHPSVLETARELEREGVPVTIVPVDADGIVSIAALERAIDSDVALVSLMIANNETGAIQPIAAAAALAHAAGARLHTDAVQALGKLPVSMATLDADLLSLAAHKFHGPPGVGALIVRRRTRLLPLVHGGHQERGRRAGTENLAGAVGLGVAIARAEARRESEAQRVSELSLRLWEGLRSRVERCRRNGPEANRLPGVLNLSFEGVDGEAVLHELDRHGITISTGSACSAAAAGPSHVLIAMGLSPELAHASVRFSLGEDTTEADLDHILQTVPPVVARLRSLGGPALERSA</sequence>
<reference evidence="10 11" key="1">
    <citation type="submission" date="2020-04" db="EMBL/GenBank/DDBJ databases">
        <title>Metagenomic profiling of ammonia- and methane-oxidizing microorganisms in a Dutch drinking water treatment plant.</title>
        <authorList>
            <person name="Poghosyan L."/>
            <person name="Leucker S."/>
        </authorList>
    </citation>
    <scope>NUCLEOTIDE SEQUENCE [LARGE SCALE GENOMIC DNA]</scope>
    <source>
        <strain evidence="10">S-RSF-IL-03</strain>
    </source>
</reference>
<gene>
    <name evidence="10" type="ORF">HOP12_08265</name>
</gene>
<evidence type="ECO:0000259" key="9">
    <source>
        <dbReference type="Pfam" id="PF00266"/>
    </source>
</evidence>
<keyword evidence="4" id="KW-0479">Metal-binding</keyword>
<dbReference type="PIRSF" id="PIRSF005572">
    <property type="entry name" value="NifS"/>
    <property type="match status" value="1"/>
</dbReference>
<comment type="cofactor">
    <cofactor evidence="1">
        <name>pyridoxal 5'-phosphate</name>
        <dbReference type="ChEBI" id="CHEBI:597326"/>
    </cofactor>
</comment>
<evidence type="ECO:0000256" key="2">
    <source>
        <dbReference type="ARBA" id="ARBA00006490"/>
    </source>
</evidence>
<evidence type="ECO:0000256" key="1">
    <source>
        <dbReference type="ARBA" id="ARBA00001933"/>
    </source>
</evidence>
<evidence type="ECO:0000256" key="7">
    <source>
        <dbReference type="ARBA" id="ARBA00023014"/>
    </source>
</evidence>
<comment type="caution">
    <text evidence="10">The sequence shown here is derived from an EMBL/GenBank/DDBJ whole genome shotgun (WGS) entry which is preliminary data.</text>
</comment>
<name>A0A849SMW0_UNCEI</name>
<protein>
    <submittedName>
        <fullName evidence="10">Cysteine desulfurase</fullName>
    </submittedName>
</protein>
<dbReference type="InterPro" id="IPR015424">
    <property type="entry name" value="PyrdxlP-dep_Trfase"/>
</dbReference>
<dbReference type="SUPFAM" id="SSF53383">
    <property type="entry name" value="PLP-dependent transferases"/>
    <property type="match status" value="1"/>
</dbReference>
<dbReference type="GO" id="GO:0046872">
    <property type="term" value="F:metal ion binding"/>
    <property type="evidence" value="ECO:0007669"/>
    <property type="project" value="UniProtKB-KW"/>
</dbReference>
<keyword evidence="7" id="KW-0411">Iron-sulfur</keyword>
<keyword evidence="5" id="KW-0663">Pyridoxal phosphate</keyword>
<dbReference type="PANTHER" id="PTHR11601">
    <property type="entry name" value="CYSTEINE DESULFURYLASE FAMILY MEMBER"/>
    <property type="match status" value="1"/>
</dbReference>
<organism evidence="10 11">
    <name type="scientific">Eiseniibacteriota bacterium</name>
    <dbReference type="NCBI Taxonomy" id="2212470"/>
    <lineage>
        <taxon>Bacteria</taxon>
        <taxon>Candidatus Eiseniibacteriota</taxon>
    </lineage>
</organism>
<accession>A0A849SMW0</accession>
<dbReference type="GO" id="GO:0051536">
    <property type="term" value="F:iron-sulfur cluster binding"/>
    <property type="evidence" value="ECO:0007669"/>
    <property type="project" value="UniProtKB-KW"/>
</dbReference>
<dbReference type="PANTHER" id="PTHR11601:SF34">
    <property type="entry name" value="CYSTEINE DESULFURASE"/>
    <property type="match status" value="1"/>
</dbReference>
<dbReference type="InterPro" id="IPR015422">
    <property type="entry name" value="PyrdxlP-dep_Trfase_small"/>
</dbReference>
<evidence type="ECO:0000256" key="8">
    <source>
        <dbReference type="ARBA" id="ARBA00050776"/>
    </source>
</evidence>
<evidence type="ECO:0000313" key="11">
    <source>
        <dbReference type="Proteomes" id="UP000580839"/>
    </source>
</evidence>
<evidence type="ECO:0000256" key="6">
    <source>
        <dbReference type="ARBA" id="ARBA00023004"/>
    </source>
</evidence>
<evidence type="ECO:0000313" key="10">
    <source>
        <dbReference type="EMBL" id="NOT34147.1"/>
    </source>
</evidence>
<dbReference type="Proteomes" id="UP000580839">
    <property type="component" value="Unassembled WGS sequence"/>
</dbReference>
<dbReference type="GO" id="GO:0031071">
    <property type="term" value="F:cysteine desulfurase activity"/>
    <property type="evidence" value="ECO:0007669"/>
    <property type="project" value="UniProtKB-EC"/>
</dbReference>
<dbReference type="InterPro" id="IPR015421">
    <property type="entry name" value="PyrdxlP-dep_Trfase_major"/>
</dbReference>
<comment type="similarity">
    <text evidence="2">Belongs to the class-V pyridoxal-phosphate-dependent aminotransferase family. NifS/IscS subfamily.</text>
</comment>
<keyword evidence="6" id="KW-0408">Iron</keyword>
<keyword evidence="3" id="KW-0808">Transferase</keyword>
<dbReference type="Gene3D" id="1.10.260.50">
    <property type="match status" value="1"/>
</dbReference>
<dbReference type="Gene3D" id="3.40.640.10">
    <property type="entry name" value="Type I PLP-dependent aspartate aminotransferase-like (Major domain)"/>
    <property type="match status" value="1"/>
</dbReference>
<proteinExistence type="inferred from homology"/>